<gene>
    <name evidence="1" type="ORF">BDV95DRAFT_672899</name>
</gene>
<dbReference type="EMBL" id="JAADJZ010000036">
    <property type="protein sequence ID" value="KAF2865171.1"/>
    <property type="molecule type" value="Genomic_DNA"/>
</dbReference>
<comment type="caution">
    <text evidence="1">The sequence shown here is derived from an EMBL/GenBank/DDBJ whole genome shotgun (WGS) entry which is preliminary data.</text>
</comment>
<reference evidence="1 2" key="1">
    <citation type="submission" date="2020-01" db="EMBL/GenBank/DDBJ databases">
        <authorList>
            <consortium name="DOE Joint Genome Institute"/>
            <person name="Haridas S."/>
            <person name="Albert R."/>
            <person name="Binder M."/>
            <person name="Bloem J."/>
            <person name="Labutti K."/>
            <person name="Salamov A."/>
            <person name="Andreopoulos B."/>
            <person name="Baker S.E."/>
            <person name="Barry K."/>
            <person name="Bills G."/>
            <person name="Bluhm B.H."/>
            <person name="Cannon C."/>
            <person name="Castanera R."/>
            <person name="Culley D.E."/>
            <person name="Daum C."/>
            <person name="Ezra D."/>
            <person name="Gonzalez J.B."/>
            <person name="Henrissat B."/>
            <person name="Kuo A."/>
            <person name="Liang C."/>
            <person name="Lipzen A."/>
            <person name="Lutzoni F."/>
            <person name="Magnuson J."/>
            <person name="Mondo S."/>
            <person name="Nolan M."/>
            <person name="Ohm R."/>
            <person name="Pangilinan J."/>
            <person name="Park H.-J.H."/>
            <person name="Ramirez L."/>
            <person name="Alfaro M."/>
            <person name="Sun H."/>
            <person name="Tritt A."/>
            <person name="Yoshinaga Y."/>
            <person name="Zwiers L.-H.L."/>
            <person name="Turgeon B.G."/>
            <person name="Goodwin S.B."/>
            <person name="Spatafora J.W."/>
            <person name="Crous P.W."/>
            <person name="Grigoriev I.V."/>
        </authorList>
    </citation>
    <scope>NUCLEOTIDE SEQUENCE [LARGE SCALE GENOMIC DNA]</scope>
    <source>
        <strain evidence="1 2">CBS 611.86</strain>
    </source>
</reference>
<name>A0A7C8I145_9PLEO</name>
<organism evidence="1 2">
    <name type="scientific">Massariosphaeria phaeospora</name>
    <dbReference type="NCBI Taxonomy" id="100035"/>
    <lineage>
        <taxon>Eukaryota</taxon>
        <taxon>Fungi</taxon>
        <taxon>Dikarya</taxon>
        <taxon>Ascomycota</taxon>
        <taxon>Pezizomycotina</taxon>
        <taxon>Dothideomycetes</taxon>
        <taxon>Pleosporomycetidae</taxon>
        <taxon>Pleosporales</taxon>
        <taxon>Pleosporales incertae sedis</taxon>
        <taxon>Massariosphaeria</taxon>
    </lineage>
</organism>
<dbReference type="Proteomes" id="UP000481861">
    <property type="component" value="Unassembled WGS sequence"/>
</dbReference>
<dbReference type="AlphaFoldDB" id="A0A7C8I145"/>
<accession>A0A7C8I145</accession>
<dbReference type="OrthoDB" id="3745068at2759"/>
<keyword evidence="2" id="KW-1185">Reference proteome</keyword>
<sequence length="254" mass="28703">MLQKSGLHMPALGDRMVNITVVNGGASASETHTVHNNLVYTSGYLQNHLASLDKKVTPQLTFHRGRRPVFNVYLHWLYHRTILTIAELCLLNGHKDTRSEAEIAYHDFEDLVLCWGFGHMLQDDRFKDMVMSAIVGRVKHGSDQAQLVQSLTPQNVKTIYEVTSPESPLRAFLADAVVQFAVPEQVQYFGKNHPIEFISTVLVKYSQALSQAKAASDGQVKKVAFLNDTAFPDECVFHEHTKTNRPCWRRALWA</sequence>
<evidence type="ECO:0008006" key="3">
    <source>
        <dbReference type="Google" id="ProtNLM"/>
    </source>
</evidence>
<evidence type="ECO:0000313" key="2">
    <source>
        <dbReference type="Proteomes" id="UP000481861"/>
    </source>
</evidence>
<protein>
    <recommendedName>
        <fullName evidence="3">BTB domain-containing protein</fullName>
    </recommendedName>
</protein>
<evidence type="ECO:0000313" key="1">
    <source>
        <dbReference type="EMBL" id="KAF2865171.1"/>
    </source>
</evidence>
<proteinExistence type="predicted"/>